<dbReference type="AlphaFoldDB" id="A0A5C3P566"/>
<keyword evidence="2" id="KW-1185">Reference proteome</keyword>
<organism evidence="1 2">
    <name type="scientific">Polyporus arcularius HHB13444</name>
    <dbReference type="NCBI Taxonomy" id="1314778"/>
    <lineage>
        <taxon>Eukaryota</taxon>
        <taxon>Fungi</taxon>
        <taxon>Dikarya</taxon>
        <taxon>Basidiomycota</taxon>
        <taxon>Agaricomycotina</taxon>
        <taxon>Agaricomycetes</taxon>
        <taxon>Polyporales</taxon>
        <taxon>Polyporaceae</taxon>
        <taxon>Polyporus</taxon>
    </lineage>
</organism>
<dbReference type="Proteomes" id="UP000308197">
    <property type="component" value="Unassembled WGS sequence"/>
</dbReference>
<evidence type="ECO:0000313" key="1">
    <source>
        <dbReference type="EMBL" id="TFK84815.1"/>
    </source>
</evidence>
<reference evidence="1 2" key="1">
    <citation type="journal article" date="2019" name="Nat. Ecol. Evol.">
        <title>Megaphylogeny resolves global patterns of mushroom evolution.</title>
        <authorList>
            <person name="Varga T."/>
            <person name="Krizsan K."/>
            <person name="Foldi C."/>
            <person name="Dima B."/>
            <person name="Sanchez-Garcia M."/>
            <person name="Sanchez-Ramirez S."/>
            <person name="Szollosi G.J."/>
            <person name="Szarkandi J.G."/>
            <person name="Papp V."/>
            <person name="Albert L."/>
            <person name="Andreopoulos W."/>
            <person name="Angelini C."/>
            <person name="Antonin V."/>
            <person name="Barry K.W."/>
            <person name="Bougher N.L."/>
            <person name="Buchanan P."/>
            <person name="Buyck B."/>
            <person name="Bense V."/>
            <person name="Catcheside P."/>
            <person name="Chovatia M."/>
            <person name="Cooper J."/>
            <person name="Damon W."/>
            <person name="Desjardin D."/>
            <person name="Finy P."/>
            <person name="Geml J."/>
            <person name="Haridas S."/>
            <person name="Hughes K."/>
            <person name="Justo A."/>
            <person name="Karasinski D."/>
            <person name="Kautmanova I."/>
            <person name="Kiss B."/>
            <person name="Kocsube S."/>
            <person name="Kotiranta H."/>
            <person name="LaButti K.M."/>
            <person name="Lechner B.E."/>
            <person name="Liimatainen K."/>
            <person name="Lipzen A."/>
            <person name="Lukacs Z."/>
            <person name="Mihaltcheva S."/>
            <person name="Morgado L.N."/>
            <person name="Niskanen T."/>
            <person name="Noordeloos M.E."/>
            <person name="Ohm R.A."/>
            <person name="Ortiz-Santana B."/>
            <person name="Ovrebo C."/>
            <person name="Racz N."/>
            <person name="Riley R."/>
            <person name="Savchenko A."/>
            <person name="Shiryaev A."/>
            <person name="Soop K."/>
            <person name="Spirin V."/>
            <person name="Szebenyi C."/>
            <person name="Tomsovsky M."/>
            <person name="Tulloss R.E."/>
            <person name="Uehling J."/>
            <person name="Grigoriev I.V."/>
            <person name="Vagvolgyi C."/>
            <person name="Papp T."/>
            <person name="Martin F.M."/>
            <person name="Miettinen O."/>
            <person name="Hibbett D.S."/>
            <person name="Nagy L.G."/>
        </authorList>
    </citation>
    <scope>NUCLEOTIDE SEQUENCE [LARGE SCALE GENOMIC DNA]</scope>
    <source>
        <strain evidence="1 2">HHB13444</strain>
    </source>
</reference>
<proteinExistence type="predicted"/>
<name>A0A5C3P566_9APHY</name>
<protein>
    <recommendedName>
        <fullName evidence="3">F-box domain-containing protein</fullName>
    </recommendedName>
</protein>
<sequence length="453" mass="50072">MRTESAVCALPGEVTDNIIDHLHADTETLRATALVSRSWLPSSQHHLFYITRCQCTTPGKGFTEFVAWSSSAQYAPAHIKILIVEGEFTDSYDPNQTNRPEICVQDAELALSQLTSLEGLVFRGVTLMSRVPAGEVYRPSSRCALNTLSLWLIAAADTTFSPVFHLLSLFSEVNQLSFLDLECTWTTDIATAISLALQAAPLDSVQHIPQVASLILHSRDCEDERWNGYRGILHLVRHAQPKWQLKKLLPSIPSIGLEDVLRHFIPACEATLTCLVIQAPVYACADIARTNARPQIPALPSFAQCRCLEELELWVITRTPTSDEDRLQVGVLYDHTLALNVEVVLAAPRTLRTVQITVTHVGRYDLATSDLLAGSSNWSRLDDALCGLEKAEIVCVIAGDFSVVHSRPAHRIFDMSSLEMPTVASDERIPLLLRMLPRVQASGRLKFGLLSMG</sequence>
<dbReference type="EMBL" id="ML211292">
    <property type="protein sequence ID" value="TFK84815.1"/>
    <property type="molecule type" value="Genomic_DNA"/>
</dbReference>
<dbReference type="InParanoid" id="A0A5C3P566"/>
<accession>A0A5C3P566</accession>
<evidence type="ECO:0008006" key="3">
    <source>
        <dbReference type="Google" id="ProtNLM"/>
    </source>
</evidence>
<gene>
    <name evidence="1" type="ORF">K466DRAFT_212948</name>
</gene>
<evidence type="ECO:0000313" key="2">
    <source>
        <dbReference type="Proteomes" id="UP000308197"/>
    </source>
</evidence>